<dbReference type="RefSeq" id="XP_056687864.1">
    <property type="nucleotide sequence ID" value="XM_056831886.1"/>
</dbReference>
<keyword evidence="2" id="KW-0472">Membrane</keyword>
<accession>A0ABM3QWY0</accession>
<evidence type="ECO:0000256" key="2">
    <source>
        <dbReference type="SAM" id="Phobius"/>
    </source>
</evidence>
<protein>
    <submittedName>
        <fullName evidence="4">Uncharacterized protein isoform X1</fullName>
    </submittedName>
</protein>
<reference evidence="4" key="2">
    <citation type="submission" date="2025-08" db="UniProtKB">
        <authorList>
            <consortium name="RefSeq"/>
        </authorList>
    </citation>
    <scope>IDENTIFICATION</scope>
    <source>
        <tissue evidence="4">Leaf</tissue>
    </source>
</reference>
<feature type="transmembrane region" description="Helical" evidence="2">
    <location>
        <begin position="6"/>
        <end position="26"/>
    </location>
</feature>
<evidence type="ECO:0000256" key="1">
    <source>
        <dbReference type="SAM" id="MobiDB-lite"/>
    </source>
</evidence>
<keyword evidence="2" id="KW-0812">Transmembrane</keyword>
<keyword evidence="2" id="KW-1133">Transmembrane helix</keyword>
<organism evidence="3 4">
    <name type="scientific">Spinacia oleracea</name>
    <name type="common">Spinach</name>
    <dbReference type="NCBI Taxonomy" id="3562"/>
    <lineage>
        <taxon>Eukaryota</taxon>
        <taxon>Viridiplantae</taxon>
        <taxon>Streptophyta</taxon>
        <taxon>Embryophyta</taxon>
        <taxon>Tracheophyta</taxon>
        <taxon>Spermatophyta</taxon>
        <taxon>Magnoliopsida</taxon>
        <taxon>eudicotyledons</taxon>
        <taxon>Gunneridae</taxon>
        <taxon>Pentapetalae</taxon>
        <taxon>Caryophyllales</taxon>
        <taxon>Chenopodiaceae</taxon>
        <taxon>Chenopodioideae</taxon>
        <taxon>Anserineae</taxon>
        <taxon>Spinacia</taxon>
    </lineage>
</organism>
<keyword evidence="3" id="KW-1185">Reference proteome</keyword>
<reference evidence="3" key="1">
    <citation type="journal article" date="2021" name="Nat. Commun.">
        <title>Genomic analyses provide insights into spinach domestication and the genetic basis of agronomic traits.</title>
        <authorList>
            <person name="Cai X."/>
            <person name="Sun X."/>
            <person name="Xu C."/>
            <person name="Sun H."/>
            <person name="Wang X."/>
            <person name="Ge C."/>
            <person name="Zhang Z."/>
            <person name="Wang Q."/>
            <person name="Fei Z."/>
            <person name="Jiao C."/>
            <person name="Wang Q."/>
        </authorList>
    </citation>
    <scope>NUCLEOTIDE SEQUENCE [LARGE SCALE GENOMIC DNA]</scope>
    <source>
        <strain evidence="3">cv. Varoflay</strain>
    </source>
</reference>
<gene>
    <name evidence="4" type="primary">LOC110798718</name>
</gene>
<dbReference type="Proteomes" id="UP000813463">
    <property type="component" value="Chromosome 1"/>
</dbReference>
<proteinExistence type="predicted"/>
<dbReference type="GeneID" id="110798718"/>
<feature type="region of interest" description="Disordered" evidence="1">
    <location>
        <begin position="98"/>
        <end position="182"/>
    </location>
</feature>
<sequence>MREMQFLLTSITGILLLIWSWFLSFMTKCFMFRRTRGDSGVGTSGQRIPDSNCDWGSKCNCPNNEHSYSAEYKNNLYLAQKENTSTRNYLEEWFRKREVEPGEEVESKYDDRKPTPSDLRFFGEGDSDEEPSGSDSFDLVYVGECENENGDAVGSPGQLSSGYPSSKKGEKGKKSASASDDA</sequence>
<evidence type="ECO:0000313" key="4">
    <source>
        <dbReference type="RefSeq" id="XP_056687864.1"/>
    </source>
</evidence>
<evidence type="ECO:0000313" key="3">
    <source>
        <dbReference type="Proteomes" id="UP000813463"/>
    </source>
</evidence>
<name>A0ABM3QWY0_SPIOL</name>
<feature type="compositionally biased region" description="Basic and acidic residues" evidence="1">
    <location>
        <begin position="98"/>
        <end position="115"/>
    </location>
</feature>